<evidence type="ECO:0000313" key="2">
    <source>
        <dbReference type="EMBL" id="KAJ1364630.1"/>
    </source>
</evidence>
<dbReference type="EMBL" id="JAHQIW010005020">
    <property type="protein sequence ID" value="KAJ1364630.1"/>
    <property type="molecule type" value="Genomic_DNA"/>
</dbReference>
<dbReference type="PANTHER" id="PTHR15131:SF3">
    <property type="entry name" value="SNRNA-ACTIVATING PROTEIN COMPLEX SUBUNIT 1"/>
    <property type="match status" value="1"/>
</dbReference>
<evidence type="ECO:0008006" key="4">
    <source>
        <dbReference type="Google" id="ProtNLM"/>
    </source>
</evidence>
<gene>
    <name evidence="2" type="ORF">KIN20_024759</name>
</gene>
<feature type="non-terminal residue" evidence="2">
    <location>
        <position position="1"/>
    </location>
</feature>
<dbReference type="GO" id="GO:0043565">
    <property type="term" value="F:sequence-specific DNA binding"/>
    <property type="evidence" value="ECO:0007669"/>
    <property type="project" value="TreeGrafter"/>
</dbReference>
<protein>
    <recommendedName>
        <fullName evidence="4">snRNA-activating protein complex subunit 1</fullName>
    </recommendedName>
</protein>
<dbReference type="InterPro" id="IPR019188">
    <property type="entry name" value="SNAPC1"/>
</dbReference>
<comment type="caution">
    <text evidence="2">The sequence shown here is derived from an EMBL/GenBank/DDBJ whole genome shotgun (WGS) entry which is preliminary data.</text>
</comment>
<name>A0AAD5QW72_PARTN</name>
<evidence type="ECO:0000256" key="1">
    <source>
        <dbReference type="SAM" id="MobiDB-lite"/>
    </source>
</evidence>
<dbReference type="GO" id="GO:0019185">
    <property type="term" value="C:snRNA-activating protein complex"/>
    <property type="evidence" value="ECO:0007669"/>
    <property type="project" value="TreeGrafter"/>
</dbReference>
<dbReference type="AlphaFoldDB" id="A0AAD5QW72"/>
<reference evidence="2" key="1">
    <citation type="submission" date="2021-06" db="EMBL/GenBank/DDBJ databases">
        <title>Parelaphostrongylus tenuis whole genome reference sequence.</title>
        <authorList>
            <person name="Garwood T.J."/>
            <person name="Larsen P.A."/>
            <person name="Fountain-Jones N.M."/>
            <person name="Garbe J.R."/>
            <person name="Macchietto M.G."/>
            <person name="Kania S.A."/>
            <person name="Gerhold R.W."/>
            <person name="Richards J.E."/>
            <person name="Wolf T.M."/>
        </authorList>
    </citation>
    <scope>NUCLEOTIDE SEQUENCE</scope>
    <source>
        <strain evidence="2">MNPRO001-30</strain>
        <tissue evidence="2">Meninges</tissue>
    </source>
</reference>
<organism evidence="2 3">
    <name type="scientific">Parelaphostrongylus tenuis</name>
    <name type="common">Meningeal worm</name>
    <dbReference type="NCBI Taxonomy" id="148309"/>
    <lineage>
        <taxon>Eukaryota</taxon>
        <taxon>Metazoa</taxon>
        <taxon>Ecdysozoa</taxon>
        <taxon>Nematoda</taxon>
        <taxon>Chromadorea</taxon>
        <taxon>Rhabditida</taxon>
        <taxon>Rhabditina</taxon>
        <taxon>Rhabditomorpha</taxon>
        <taxon>Strongyloidea</taxon>
        <taxon>Metastrongylidae</taxon>
        <taxon>Parelaphostrongylus</taxon>
    </lineage>
</organism>
<dbReference type="PANTHER" id="PTHR15131">
    <property type="entry name" value="SMALL NUCLEAR RNA ACTIVATING COMPLEX, POLYPEPTIDE 1"/>
    <property type="match status" value="1"/>
</dbReference>
<dbReference type="Pfam" id="PF09808">
    <property type="entry name" value="SNAPC1"/>
    <property type="match status" value="1"/>
</dbReference>
<accession>A0AAD5QW72</accession>
<keyword evidence="3" id="KW-1185">Reference proteome</keyword>
<feature type="region of interest" description="Disordered" evidence="1">
    <location>
        <begin position="253"/>
        <end position="409"/>
    </location>
</feature>
<dbReference type="GO" id="GO:0042795">
    <property type="term" value="P:snRNA transcription by RNA polymerase II"/>
    <property type="evidence" value="ECO:0007669"/>
    <property type="project" value="TreeGrafter"/>
</dbReference>
<feature type="compositionally biased region" description="Basic residues" evidence="1">
    <location>
        <begin position="400"/>
        <end position="409"/>
    </location>
</feature>
<dbReference type="GO" id="GO:0042796">
    <property type="term" value="P:snRNA transcription by RNA polymerase III"/>
    <property type="evidence" value="ECO:0007669"/>
    <property type="project" value="TreeGrafter"/>
</dbReference>
<feature type="compositionally biased region" description="Basic residues" evidence="1">
    <location>
        <begin position="324"/>
        <end position="338"/>
    </location>
</feature>
<dbReference type="Proteomes" id="UP001196413">
    <property type="component" value="Unassembled WGS sequence"/>
</dbReference>
<evidence type="ECO:0000313" key="3">
    <source>
        <dbReference type="Proteomes" id="UP001196413"/>
    </source>
</evidence>
<proteinExistence type="predicted"/>
<feature type="compositionally biased region" description="Basic and acidic residues" evidence="1">
    <location>
        <begin position="273"/>
        <end position="286"/>
    </location>
</feature>
<sequence>MPTATAPVMPPVNAGILNDIETLWNAFNMKNSCRLRKFYEVAAEYELSNIYCGRLGITELLEFEERLLKAAFAYVRSKKETTAGLEFNRPLKERIFGVYATYVLYYAQPCDYVSKIFVTTSDIKEVMHLVKYFLLPERHFDTVACLHKLFADDAFSVVAFIKCYDPVCHRRHEAPQWDVDVIDEDEKYTPLEATKSILENPILVTMATVEKQMEASQKSIPGCQVATGPENSFLSHLNSIFTTLESKIERVKKGEVDDPVEDSSSDTNPAVSRTKERNRASIKDTAYKSSVSYSRHRRYADPNMLENFPNVTTDEEEIATNKGVRSKPTSKRKRKSVTRRSAAASHAPDFPAQDCVTEKSSPSRSRPDSKARRKNQKDLSQTTVEENVADVDVPSTSAPSRKRERAPTV</sequence>